<gene>
    <name evidence="1" type="ORF">MILVUS5_LOCUS15155</name>
</gene>
<name>A0ACB0JMV9_TRIPR</name>
<dbReference type="EMBL" id="CASHSV030000109">
    <property type="protein sequence ID" value="CAJ2646444.1"/>
    <property type="molecule type" value="Genomic_DNA"/>
</dbReference>
<dbReference type="Proteomes" id="UP001177021">
    <property type="component" value="Unassembled WGS sequence"/>
</dbReference>
<protein>
    <submittedName>
        <fullName evidence="1">Uncharacterized protein</fullName>
    </submittedName>
</protein>
<evidence type="ECO:0000313" key="1">
    <source>
        <dbReference type="EMBL" id="CAJ2646444.1"/>
    </source>
</evidence>
<accession>A0ACB0JMV9</accession>
<evidence type="ECO:0000313" key="2">
    <source>
        <dbReference type="Proteomes" id="UP001177021"/>
    </source>
</evidence>
<proteinExistence type="predicted"/>
<keyword evidence="2" id="KW-1185">Reference proteome</keyword>
<organism evidence="1 2">
    <name type="scientific">Trifolium pratense</name>
    <name type="common">Red clover</name>
    <dbReference type="NCBI Taxonomy" id="57577"/>
    <lineage>
        <taxon>Eukaryota</taxon>
        <taxon>Viridiplantae</taxon>
        <taxon>Streptophyta</taxon>
        <taxon>Embryophyta</taxon>
        <taxon>Tracheophyta</taxon>
        <taxon>Spermatophyta</taxon>
        <taxon>Magnoliopsida</taxon>
        <taxon>eudicotyledons</taxon>
        <taxon>Gunneridae</taxon>
        <taxon>Pentapetalae</taxon>
        <taxon>rosids</taxon>
        <taxon>fabids</taxon>
        <taxon>Fabales</taxon>
        <taxon>Fabaceae</taxon>
        <taxon>Papilionoideae</taxon>
        <taxon>50 kb inversion clade</taxon>
        <taxon>NPAAA clade</taxon>
        <taxon>Hologalegina</taxon>
        <taxon>IRL clade</taxon>
        <taxon>Trifolieae</taxon>
        <taxon>Trifolium</taxon>
    </lineage>
</organism>
<sequence length="177" mass="20733">MDHLRNFVFSNIWKSDAPSKVVAFSWQLMLNRIPTKANLTLRGIGNDMVCSFYNVTAENTLHMFLHCGTSAKIWYELVQWIGQELLLPPSFSLSFSMMVGCGTGKKGKKGLMLIWHVYIWTIWRTRNDRIFNNGGIDAEDAVETIKRLSWKWFIGRMARRPCLFYEWCWNPGDCFHR</sequence>
<comment type="caution">
    <text evidence="1">The sequence shown here is derived from an EMBL/GenBank/DDBJ whole genome shotgun (WGS) entry which is preliminary data.</text>
</comment>
<reference evidence="1" key="1">
    <citation type="submission" date="2023-10" db="EMBL/GenBank/DDBJ databases">
        <authorList>
            <person name="Rodriguez Cubillos JULIANA M."/>
            <person name="De Vega J."/>
        </authorList>
    </citation>
    <scope>NUCLEOTIDE SEQUENCE</scope>
</reference>